<reference evidence="2 3" key="1">
    <citation type="journal article" date="1998" name="Science">
        <title>Genome sequence of the nematode C. elegans: a platform for investigating biology.</title>
        <authorList>
            <consortium name="The C. elegans sequencing consortium"/>
            <person name="Sulson J.E."/>
            <person name="Waterston R."/>
        </authorList>
    </citation>
    <scope>NUCLEOTIDE SEQUENCE [LARGE SCALE GENOMIC DNA]</scope>
    <source>
        <strain evidence="2 3">Bristol N2</strain>
    </source>
</reference>
<feature type="chain" id="PRO_5004242590" evidence="1">
    <location>
        <begin position="21"/>
        <end position="63"/>
    </location>
</feature>
<evidence type="ECO:0000313" key="4">
    <source>
        <dbReference type="WormBase" id="F56D6.9"/>
    </source>
</evidence>
<name>Q4R117_CAEEL</name>
<dbReference type="EMBL" id="BX284604">
    <property type="protein sequence ID" value="CCD70726.1"/>
    <property type="molecule type" value="Genomic_DNA"/>
</dbReference>
<dbReference type="Proteomes" id="UP000001940">
    <property type="component" value="Chromosome IV"/>
</dbReference>
<evidence type="ECO:0000256" key="1">
    <source>
        <dbReference type="SAM" id="SignalP"/>
    </source>
</evidence>
<feature type="signal peptide" evidence="1">
    <location>
        <begin position="1"/>
        <end position="20"/>
    </location>
</feature>
<dbReference type="GeneID" id="3896765"/>
<organism evidence="2 3">
    <name type="scientific">Caenorhabditis elegans</name>
    <dbReference type="NCBI Taxonomy" id="6239"/>
    <lineage>
        <taxon>Eukaryota</taxon>
        <taxon>Metazoa</taxon>
        <taxon>Ecdysozoa</taxon>
        <taxon>Nematoda</taxon>
        <taxon>Chromadorea</taxon>
        <taxon>Rhabditida</taxon>
        <taxon>Rhabditina</taxon>
        <taxon>Rhabditomorpha</taxon>
        <taxon>Rhabditoidea</taxon>
        <taxon>Rhabditidae</taxon>
        <taxon>Peloderinae</taxon>
        <taxon>Caenorhabditis</taxon>
    </lineage>
</organism>
<protein>
    <submittedName>
        <fullName evidence="2">Glycine-rich cell wall structural protein</fullName>
    </submittedName>
</protein>
<dbReference type="PaxDb" id="6239-F56D6.9"/>
<keyword evidence="1" id="KW-0732">Signal</keyword>
<dbReference type="InParanoid" id="Q4R117"/>
<dbReference type="WormBase" id="F56D6.9">
    <property type="protein sequence ID" value="CE38834"/>
    <property type="gene ID" value="WBGene00044471"/>
</dbReference>
<evidence type="ECO:0000313" key="2">
    <source>
        <dbReference type="EMBL" id="CCD70726.1"/>
    </source>
</evidence>
<dbReference type="HOGENOM" id="CLU_202066_0_0_1"/>
<dbReference type="AGR" id="WB:WBGene00044471"/>
<proteinExistence type="predicted"/>
<dbReference type="CTD" id="3896765"/>
<sequence>MLAFLRNLILLIGLIAIVAAQVGVNTGLGAGPGGAGANVNGGALGTGVNGQAGVQPGVGGVLG</sequence>
<dbReference type="UCSC" id="F56D6.9">
    <property type="organism name" value="c. elegans"/>
</dbReference>
<dbReference type="Bgee" id="WBGene00044471">
    <property type="expression patterns" value="Expressed in adult organism and 2 other cell types or tissues"/>
</dbReference>
<dbReference type="AlphaFoldDB" id="Q4R117"/>
<accession>Q4R117</accession>
<keyword evidence="3" id="KW-1185">Reference proteome</keyword>
<gene>
    <name evidence="2" type="ORF">CELE_F56D6.9</name>
    <name evidence="2 4" type="ORF">F56D6.9</name>
</gene>
<evidence type="ECO:0000313" key="3">
    <source>
        <dbReference type="Proteomes" id="UP000001940"/>
    </source>
</evidence>
<dbReference type="RefSeq" id="NP_001033418.1">
    <property type="nucleotide sequence ID" value="NM_001038329.1"/>
</dbReference>
<dbReference type="KEGG" id="cel:CELE_F56D6.9"/>